<sequence length="485" mass="53263">MEENGVQDRLLGSENQEEDLKRRVLAELKILRRIAFPAILTRISFFGLLIVTQSFMGHISEVDLSAFALVQVLLMRFTNGVLLGMACSLETLCGQAFGAKQYHMMGIYMQRSWVVLTATSLILLPFFVFATPFLKLLGQNDELSERGGVIALWFIPILFFFIFNFTLQMFLQAQLKNAIIGWLSAGTFVLHVILSWVTVDKLNWGIPGAMGSMILSCWLTIIGELAYVFGGWCPQTWGGFSMKAFSELWAVVKLSVSSGVMLCLELWYNSVLLVFAGFMKDAVISIAAFSICLNITAWVLMISFGFLTAASVRVSNELGRGNAKATKFAIKVVFCTSLAIGFLFFTVLLSMGNAISYAFTSSVAVAKVVSKLSLLLSITVLLNSIQPVFNGVAIGAGWQNICAYVNIVCYYVIGIPLGLILAYVADLEVNGIWIGMTCGIAAQSIALLFITARTNWDQQVVNASARLDGWLLRETDNNTSTAQNV</sequence>
<proteinExistence type="predicted"/>
<organism evidence="1 2">
    <name type="scientific">Persea americana</name>
    <name type="common">Avocado</name>
    <dbReference type="NCBI Taxonomy" id="3435"/>
    <lineage>
        <taxon>Eukaryota</taxon>
        <taxon>Viridiplantae</taxon>
        <taxon>Streptophyta</taxon>
        <taxon>Embryophyta</taxon>
        <taxon>Tracheophyta</taxon>
        <taxon>Spermatophyta</taxon>
        <taxon>Magnoliopsida</taxon>
        <taxon>Magnoliidae</taxon>
        <taxon>Laurales</taxon>
        <taxon>Lauraceae</taxon>
        <taxon>Persea</taxon>
    </lineage>
</organism>
<protein>
    <submittedName>
        <fullName evidence="1">Uncharacterized protein</fullName>
    </submittedName>
</protein>
<evidence type="ECO:0000313" key="1">
    <source>
        <dbReference type="EMBL" id="KAJ8646524.1"/>
    </source>
</evidence>
<reference evidence="1 2" key="1">
    <citation type="journal article" date="2022" name="Hortic Res">
        <title>A haplotype resolved chromosomal level avocado genome allows analysis of novel avocado genes.</title>
        <authorList>
            <person name="Nath O."/>
            <person name="Fletcher S.J."/>
            <person name="Hayward A."/>
            <person name="Shaw L.M."/>
            <person name="Masouleh A.K."/>
            <person name="Furtado A."/>
            <person name="Henry R.J."/>
            <person name="Mitter N."/>
        </authorList>
    </citation>
    <scope>NUCLEOTIDE SEQUENCE [LARGE SCALE GENOMIC DNA]</scope>
    <source>
        <strain evidence="2">cv. Hass</strain>
    </source>
</reference>
<name>A0ACC2MLA4_PERAE</name>
<dbReference type="Proteomes" id="UP001234297">
    <property type="component" value="Chromosome 2"/>
</dbReference>
<dbReference type="EMBL" id="CM056810">
    <property type="protein sequence ID" value="KAJ8646524.1"/>
    <property type="molecule type" value="Genomic_DNA"/>
</dbReference>
<gene>
    <name evidence="1" type="ORF">MRB53_008272</name>
</gene>
<comment type="caution">
    <text evidence="1">The sequence shown here is derived from an EMBL/GenBank/DDBJ whole genome shotgun (WGS) entry which is preliminary data.</text>
</comment>
<keyword evidence="2" id="KW-1185">Reference proteome</keyword>
<evidence type="ECO:0000313" key="2">
    <source>
        <dbReference type="Proteomes" id="UP001234297"/>
    </source>
</evidence>
<accession>A0ACC2MLA4</accession>